<reference evidence="1" key="1">
    <citation type="submission" date="2013-12" db="EMBL/GenBank/DDBJ databases">
        <title>The Genome Sequence of Aphanomyces invadans NJM9701.</title>
        <authorList>
            <consortium name="The Broad Institute Genomics Platform"/>
            <person name="Russ C."/>
            <person name="Tyler B."/>
            <person name="van West P."/>
            <person name="Dieguez-Uribeondo J."/>
            <person name="Young S.K."/>
            <person name="Zeng Q."/>
            <person name="Gargeya S."/>
            <person name="Fitzgerald M."/>
            <person name="Abouelleil A."/>
            <person name="Alvarado L."/>
            <person name="Chapman S.B."/>
            <person name="Gainer-Dewar J."/>
            <person name="Goldberg J."/>
            <person name="Griggs A."/>
            <person name="Gujja S."/>
            <person name="Hansen M."/>
            <person name="Howarth C."/>
            <person name="Imamovic A."/>
            <person name="Ireland A."/>
            <person name="Larimer J."/>
            <person name="McCowan C."/>
            <person name="Murphy C."/>
            <person name="Pearson M."/>
            <person name="Poon T.W."/>
            <person name="Priest M."/>
            <person name="Roberts A."/>
            <person name="Saif S."/>
            <person name="Shea T."/>
            <person name="Sykes S."/>
            <person name="Wortman J."/>
            <person name="Nusbaum C."/>
            <person name="Birren B."/>
        </authorList>
    </citation>
    <scope>NUCLEOTIDE SEQUENCE [LARGE SCALE GENOMIC DNA]</scope>
    <source>
        <strain evidence="1">NJM9701</strain>
    </source>
</reference>
<dbReference type="InterPro" id="IPR019410">
    <property type="entry name" value="Methyltransf_16"/>
</dbReference>
<dbReference type="Pfam" id="PF10294">
    <property type="entry name" value="Methyltransf_16"/>
    <property type="match status" value="1"/>
</dbReference>
<dbReference type="OrthoDB" id="413520at2759"/>
<protein>
    <submittedName>
        <fullName evidence="1">Uncharacterized protein</fullName>
    </submittedName>
</protein>
<dbReference type="PANTHER" id="PTHR14614">
    <property type="entry name" value="HEPATOCELLULAR CARCINOMA-ASSOCIATED ANTIGEN"/>
    <property type="match status" value="1"/>
</dbReference>
<name>A0A024U9F6_9STRA</name>
<dbReference type="GeneID" id="20082531"/>
<dbReference type="VEuPathDB" id="FungiDB:H310_05481"/>
<dbReference type="Gene3D" id="3.40.50.150">
    <property type="entry name" value="Vaccinia Virus protein VP39"/>
    <property type="match status" value="1"/>
</dbReference>
<organism evidence="1">
    <name type="scientific">Aphanomyces invadans</name>
    <dbReference type="NCBI Taxonomy" id="157072"/>
    <lineage>
        <taxon>Eukaryota</taxon>
        <taxon>Sar</taxon>
        <taxon>Stramenopiles</taxon>
        <taxon>Oomycota</taxon>
        <taxon>Saprolegniomycetes</taxon>
        <taxon>Saprolegniales</taxon>
        <taxon>Verrucalvaceae</taxon>
        <taxon>Aphanomyces</taxon>
    </lineage>
</organism>
<dbReference type="SUPFAM" id="SSF53335">
    <property type="entry name" value="S-adenosyl-L-methionine-dependent methyltransferases"/>
    <property type="match status" value="1"/>
</dbReference>
<sequence>MASQTEADMTIVPFSYTSPFHAGHLDAERWFHLDNISILIKQAWKPDGRGGTALDTPSSLCPSPNVLCCNITNPSIVRHRRVLELGCGTGLVAIAAAHAGAREVVATDGDDQVVELAQLNIDLNTPSEASSTFSCSARKHFWGEDLDAVGEFDVVLGADIIACPYESAYEALVVSLQRFLASTSTVALIAYKQRHGSEAKFFFRLKREFTVEIVPKDDYHPDFRHEGIDILHLAKRV</sequence>
<dbReference type="EMBL" id="KI913960">
    <property type="protein sequence ID" value="ETW03051.1"/>
    <property type="molecule type" value="Genomic_DNA"/>
</dbReference>
<dbReference type="STRING" id="157072.A0A024U9F6"/>
<dbReference type="RefSeq" id="XP_008868435.1">
    <property type="nucleotide sequence ID" value="XM_008870213.1"/>
</dbReference>
<accession>A0A024U9F6</accession>
<gene>
    <name evidence="1" type="ORF">H310_05481</name>
</gene>
<dbReference type="AlphaFoldDB" id="A0A024U9F6"/>
<proteinExistence type="predicted"/>
<evidence type="ECO:0000313" key="1">
    <source>
        <dbReference type="EMBL" id="ETW03051.1"/>
    </source>
</evidence>
<dbReference type="InterPro" id="IPR029063">
    <property type="entry name" value="SAM-dependent_MTases_sf"/>
</dbReference>
<dbReference type="CDD" id="cd02440">
    <property type="entry name" value="AdoMet_MTases"/>
    <property type="match status" value="1"/>
</dbReference>